<reference evidence="1 2" key="1">
    <citation type="journal article" date="2016" name="Nat. Commun.">
        <title>Thousands of microbial genomes shed light on interconnected biogeochemical processes in an aquifer system.</title>
        <authorList>
            <person name="Anantharaman K."/>
            <person name="Brown C.T."/>
            <person name="Hug L.A."/>
            <person name="Sharon I."/>
            <person name="Castelle C.J."/>
            <person name="Probst A.J."/>
            <person name="Thomas B.C."/>
            <person name="Singh A."/>
            <person name="Wilkins M.J."/>
            <person name="Karaoz U."/>
            <person name="Brodie E.L."/>
            <person name="Williams K.H."/>
            <person name="Hubbard S.S."/>
            <person name="Banfield J.F."/>
        </authorList>
    </citation>
    <scope>NUCLEOTIDE SEQUENCE [LARGE SCALE GENOMIC DNA]</scope>
</reference>
<evidence type="ECO:0000313" key="1">
    <source>
        <dbReference type="EMBL" id="OGD83817.1"/>
    </source>
</evidence>
<gene>
    <name evidence="1" type="ORF">A2165_03100</name>
</gene>
<sequence>MGIFKEKEGLLVEDGGDGSLNENSGFRTDVNTIKRSLDEILDARGNSPIIDGGELTEEQLELLGNRLR</sequence>
<evidence type="ECO:0000313" key="2">
    <source>
        <dbReference type="Proteomes" id="UP000179252"/>
    </source>
</evidence>
<dbReference type="AlphaFoldDB" id="A0A1F5FW22"/>
<comment type="caution">
    <text evidence="1">The sequence shown here is derived from an EMBL/GenBank/DDBJ whole genome shotgun (WGS) entry which is preliminary data.</text>
</comment>
<protein>
    <submittedName>
        <fullName evidence="1">Uncharacterized protein</fullName>
    </submittedName>
</protein>
<organism evidence="1 2">
    <name type="scientific">Candidatus Curtissbacteria bacterium RBG_13_40_7</name>
    <dbReference type="NCBI Taxonomy" id="1797706"/>
    <lineage>
        <taxon>Bacteria</taxon>
        <taxon>Candidatus Curtissiibacteriota</taxon>
    </lineage>
</organism>
<proteinExistence type="predicted"/>
<dbReference type="Proteomes" id="UP000179252">
    <property type="component" value="Unassembled WGS sequence"/>
</dbReference>
<accession>A0A1F5FW22</accession>
<name>A0A1F5FW22_9BACT</name>
<dbReference type="EMBL" id="MFAU01000038">
    <property type="protein sequence ID" value="OGD83817.1"/>
    <property type="molecule type" value="Genomic_DNA"/>
</dbReference>